<keyword evidence="4" id="KW-0378">Hydrolase</keyword>
<keyword evidence="13" id="KW-1185">Reference proteome</keyword>
<dbReference type="PANTHER" id="PTHR43690">
    <property type="entry name" value="NARDILYSIN"/>
    <property type="match status" value="1"/>
</dbReference>
<dbReference type="GO" id="GO:0043171">
    <property type="term" value="P:peptide catabolic process"/>
    <property type="evidence" value="ECO:0007669"/>
    <property type="project" value="TreeGrafter"/>
</dbReference>
<dbReference type="Pfam" id="PF05193">
    <property type="entry name" value="Peptidase_M16_C"/>
    <property type="match status" value="1"/>
</dbReference>
<dbReference type="EMBL" id="BRXY01000452">
    <property type="protein sequence ID" value="GMH95929.1"/>
    <property type="molecule type" value="Genomic_DNA"/>
</dbReference>
<evidence type="ECO:0000256" key="2">
    <source>
        <dbReference type="ARBA" id="ARBA00022670"/>
    </source>
</evidence>
<dbReference type="PANTHER" id="PTHR43690:SF18">
    <property type="entry name" value="INSULIN-DEGRADING ENZYME-RELATED"/>
    <property type="match status" value="1"/>
</dbReference>
<keyword evidence="3" id="KW-0479">Metal-binding</keyword>
<accession>A0A9W7EXA8</accession>
<dbReference type="InterPro" id="IPR001431">
    <property type="entry name" value="Pept_M16_Zn_BS"/>
</dbReference>
<dbReference type="InterPro" id="IPR032632">
    <property type="entry name" value="Peptidase_M16_M"/>
</dbReference>
<dbReference type="FunFam" id="3.30.830.10:FF:000004">
    <property type="entry name" value="Putative insulin-degrading enzyme"/>
    <property type="match status" value="1"/>
</dbReference>
<evidence type="ECO:0000259" key="8">
    <source>
        <dbReference type="Pfam" id="PF00675"/>
    </source>
</evidence>
<name>A0A9W7EXA8_9STRA</name>
<gene>
    <name evidence="12" type="ORF">TrST_g3421</name>
</gene>
<keyword evidence="6" id="KW-0482">Metalloprotease</keyword>
<dbReference type="GO" id="GO:0051603">
    <property type="term" value="P:proteolysis involved in protein catabolic process"/>
    <property type="evidence" value="ECO:0007669"/>
    <property type="project" value="TreeGrafter"/>
</dbReference>
<feature type="domain" description="Peptidase M16 N-terminal" evidence="8">
    <location>
        <begin position="26"/>
        <end position="161"/>
    </location>
</feature>
<evidence type="ECO:0000259" key="10">
    <source>
        <dbReference type="Pfam" id="PF16187"/>
    </source>
</evidence>
<dbReference type="SUPFAM" id="SSF63411">
    <property type="entry name" value="LuxS/MPP-like metallohydrolase"/>
    <property type="match status" value="4"/>
</dbReference>
<dbReference type="FunFam" id="3.30.830.10:FF:000005">
    <property type="entry name" value="nardilysin isoform X1"/>
    <property type="match status" value="1"/>
</dbReference>
<dbReference type="PROSITE" id="PS00143">
    <property type="entry name" value="INSULINASE"/>
    <property type="match status" value="1"/>
</dbReference>
<evidence type="ECO:0000259" key="9">
    <source>
        <dbReference type="Pfam" id="PF05193"/>
    </source>
</evidence>
<dbReference type="GO" id="GO:0004222">
    <property type="term" value="F:metalloendopeptidase activity"/>
    <property type="evidence" value="ECO:0007669"/>
    <property type="project" value="InterPro"/>
</dbReference>
<dbReference type="Gene3D" id="3.30.830.10">
    <property type="entry name" value="Metalloenzyme, LuxS/M16 peptidase-like"/>
    <property type="match status" value="4"/>
</dbReference>
<dbReference type="InterPro" id="IPR007863">
    <property type="entry name" value="Peptidase_M16_C"/>
</dbReference>
<reference evidence="13" key="1">
    <citation type="journal article" date="2023" name="Commun. Biol.">
        <title>Genome analysis of Parmales, the sister group of diatoms, reveals the evolutionary specialization of diatoms from phago-mixotrophs to photoautotrophs.</title>
        <authorList>
            <person name="Ban H."/>
            <person name="Sato S."/>
            <person name="Yoshikawa S."/>
            <person name="Yamada K."/>
            <person name="Nakamura Y."/>
            <person name="Ichinomiya M."/>
            <person name="Sato N."/>
            <person name="Blanc-Mathieu R."/>
            <person name="Endo H."/>
            <person name="Kuwata A."/>
            <person name="Ogata H."/>
        </authorList>
    </citation>
    <scope>NUCLEOTIDE SEQUENCE [LARGE SCALE GENOMIC DNA]</scope>
    <source>
        <strain evidence="13">NIES 3701</strain>
    </source>
</reference>
<evidence type="ECO:0000256" key="5">
    <source>
        <dbReference type="ARBA" id="ARBA00022833"/>
    </source>
</evidence>
<dbReference type="InterPro" id="IPR054734">
    <property type="entry name" value="PqqF-like_C_4"/>
</dbReference>
<evidence type="ECO:0000259" key="11">
    <source>
        <dbReference type="Pfam" id="PF22456"/>
    </source>
</evidence>
<dbReference type="InterPro" id="IPR050626">
    <property type="entry name" value="Peptidase_M16"/>
</dbReference>
<dbReference type="Pfam" id="PF00675">
    <property type="entry name" value="Peptidase_M16"/>
    <property type="match status" value="1"/>
</dbReference>
<keyword evidence="5" id="KW-0862">Zinc</keyword>
<comment type="similarity">
    <text evidence="1 7">Belongs to the peptidase M16 family.</text>
</comment>
<comment type="caution">
    <text evidence="12">The sequence shown here is derived from an EMBL/GenBank/DDBJ whole genome shotgun (WGS) entry which is preliminary data.</text>
</comment>
<feature type="domain" description="Peptidase M16 middle/third" evidence="10">
    <location>
        <begin position="371"/>
        <end position="654"/>
    </location>
</feature>
<dbReference type="GO" id="GO:0005739">
    <property type="term" value="C:mitochondrion"/>
    <property type="evidence" value="ECO:0007669"/>
    <property type="project" value="TreeGrafter"/>
</dbReference>
<evidence type="ECO:0000256" key="1">
    <source>
        <dbReference type="ARBA" id="ARBA00007261"/>
    </source>
</evidence>
<dbReference type="GO" id="GO:0046872">
    <property type="term" value="F:metal ion binding"/>
    <property type="evidence" value="ECO:0007669"/>
    <property type="project" value="UniProtKB-KW"/>
</dbReference>
<evidence type="ECO:0000256" key="6">
    <source>
        <dbReference type="ARBA" id="ARBA00023049"/>
    </source>
</evidence>
<proteinExistence type="inferred from homology"/>
<dbReference type="Pfam" id="PF16187">
    <property type="entry name" value="Peptidase_M16_M"/>
    <property type="match status" value="1"/>
</dbReference>
<feature type="domain" description="Peptidase M16 C-terminal" evidence="9">
    <location>
        <begin position="187"/>
        <end position="362"/>
    </location>
</feature>
<evidence type="ECO:0000256" key="4">
    <source>
        <dbReference type="ARBA" id="ARBA00022801"/>
    </source>
</evidence>
<protein>
    <submittedName>
        <fullName evidence="12">Uncharacterized protein</fullName>
    </submittedName>
</protein>
<dbReference type="OrthoDB" id="952271at2759"/>
<dbReference type="Pfam" id="PF22456">
    <property type="entry name" value="PqqF-like_C_4"/>
    <property type="match status" value="1"/>
</dbReference>
<dbReference type="InterPro" id="IPR011765">
    <property type="entry name" value="Pept_M16_N"/>
</dbReference>
<evidence type="ECO:0000313" key="12">
    <source>
        <dbReference type="EMBL" id="GMH95929.1"/>
    </source>
</evidence>
<evidence type="ECO:0000313" key="13">
    <source>
        <dbReference type="Proteomes" id="UP001165085"/>
    </source>
</evidence>
<dbReference type="AlphaFoldDB" id="A0A9W7EXA8"/>
<dbReference type="Proteomes" id="UP001165085">
    <property type="component" value="Unassembled WGS sequence"/>
</dbReference>
<evidence type="ECO:0000256" key="7">
    <source>
        <dbReference type="RuleBase" id="RU004447"/>
    </source>
</evidence>
<keyword evidence="2" id="KW-0645">Protease</keyword>
<organism evidence="12 13">
    <name type="scientific">Triparma strigata</name>
    <dbReference type="NCBI Taxonomy" id="1606541"/>
    <lineage>
        <taxon>Eukaryota</taxon>
        <taxon>Sar</taxon>
        <taxon>Stramenopiles</taxon>
        <taxon>Ochrophyta</taxon>
        <taxon>Bolidophyceae</taxon>
        <taxon>Parmales</taxon>
        <taxon>Triparmaceae</taxon>
        <taxon>Triparma</taxon>
    </lineage>
</organism>
<sequence>MVIPTKSQSDDRDYKVITLDNKLTAILVSDPTTDKSAASLDVRVGHLSDPDNTPGLAHFLEHMLFMGTEKYPDENEYNTYLSSHGGGSNAYTDTEDTNYYFDVNAPHFAGAVDRFAQFFIAPLFTESATERELKAVDSENSKNKQNDFWRSFQLMKGLARPDHPFSKFGTGNSDTIKDDPKTGVSVREALLAFHAKFYSADVMKLAVVGKESLEELEKMVVESFSDIPNKNIGNPVFPGEPYTSKELRKSLEVVPIKENRSLDLAFPLCSIREFYKSKPASYISHLIGHESAGSIISYLKKKNWANDLWGGPARSCSDWASFQIGIDLTEEGMDHIDEIVDVCFGYINMLKKEGPKEWIFKENLEVSSNTFRFLSKSRPQGYACSLAEKLQNYDHEDVLSGPYLASKYDPELITKILGHLRADNMIVTVTGRKFKGQTSEVEKWYGTEYNERPIEEDMIKRWDGISFLESDLHLPEKNELIATDFELRDSSGFNAAPKLIVNTDLARVWYKPDDKFSMPKLNVMATLQAPSVYSDPDSYCCAQLFVSCLNEIMNEFSYMASMAGLSSSVSSSRVGIEVTVSGFNHKLHVLMGKVFETISTFDKALTTSLFNRIKEKTTKSMKNFFYGQPYSHAGQATDMILGPVMFSVHERIEAVEGITIEDLKIFAGRLLTRTSVEMLVHGNVTPEEAKRFLDVIITSVQPKPLYPSMRPNHRVARLTRGRDYVYRFKCYNDQEANSCTQDVFQLVPDTVEDTAECYFLAHLLNEPAFDILRTKETLGYIVWSGRKNTETILNLSFIIQGDANPPDYLSERVEAFLVTFRQKIVDMEETEFGENKQAVIDKLLEKDKNLSEESYRYFNQINKGLYVFEKSKLMAKAVESMDKTSTLKVFDAFLAAGGEKRCKLSTRVYGKDVAMPIGEGSGAQEQEQEGTEIVKDVHEFKRKMELWPLAASPDLSTFE</sequence>
<evidence type="ECO:0000256" key="3">
    <source>
        <dbReference type="ARBA" id="ARBA00022723"/>
    </source>
</evidence>
<feature type="domain" description="Coenzyme PQQ synthesis protein F-like C-terminal lobe" evidence="11">
    <location>
        <begin position="760"/>
        <end position="857"/>
    </location>
</feature>
<dbReference type="GO" id="GO:0005829">
    <property type="term" value="C:cytosol"/>
    <property type="evidence" value="ECO:0007669"/>
    <property type="project" value="TreeGrafter"/>
</dbReference>
<dbReference type="InterPro" id="IPR011249">
    <property type="entry name" value="Metalloenz_LuxS/M16"/>
</dbReference>